<dbReference type="GO" id="GO:0003677">
    <property type="term" value="F:DNA binding"/>
    <property type="evidence" value="ECO:0007669"/>
    <property type="project" value="UniProtKB-KW"/>
</dbReference>
<dbReference type="PANTHER" id="PTHR33568">
    <property type="entry name" value="DNA POLYMERASE"/>
    <property type="match status" value="1"/>
</dbReference>
<name>A0A914MF74_MELIC</name>
<evidence type="ECO:0000256" key="5">
    <source>
        <dbReference type="ARBA" id="ARBA00022705"/>
    </source>
</evidence>
<dbReference type="InterPro" id="IPR012816">
    <property type="entry name" value="NADAR"/>
</dbReference>
<protein>
    <recommendedName>
        <fullName evidence="2">DNA-directed DNA polymerase</fullName>
        <ecNumber evidence="2">2.7.7.7</ecNumber>
    </recommendedName>
</protein>
<feature type="compositionally biased region" description="Low complexity" evidence="9">
    <location>
        <begin position="402"/>
        <end position="419"/>
    </location>
</feature>
<dbReference type="GO" id="GO:0006260">
    <property type="term" value="P:DNA replication"/>
    <property type="evidence" value="ECO:0007669"/>
    <property type="project" value="UniProtKB-KW"/>
</dbReference>
<dbReference type="InterPro" id="IPR004868">
    <property type="entry name" value="DNA-dir_DNA_pol_B_mt/vir"/>
</dbReference>
<dbReference type="PANTHER" id="PTHR33568:SF3">
    <property type="entry name" value="DNA-DIRECTED DNA POLYMERASE"/>
    <property type="match status" value="1"/>
</dbReference>
<dbReference type="Pfam" id="PF03175">
    <property type="entry name" value="DNA_pol_B_2"/>
    <property type="match status" value="2"/>
</dbReference>
<dbReference type="WBParaSite" id="Minc3s01612g25101">
    <property type="protein sequence ID" value="Minc3s01612g25101"/>
    <property type="gene ID" value="Minc3s01612g25101"/>
</dbReference>
<dbReference type="InterPro" id="IPR036397">
    <property type="entry name" value="RNaseH_sf"/>
</dbReference>
<keyword evidence="3" id="KW-0808">Transferase</keyword>
<accession>A0A914MF74</accession>
<evidence type="ECO:0000256" key="8">
    <source>
        <dbReference type="ARBA" id="ARBA00049244"/>
    </source>
</evidence>
<evidence type="ECO:0000256" key="7">
    <source>
        <dbReference type="ARBA" id="ARBA00023125"/>
    </source>
</evidence>
<dbReference type="Proteomes" id="UP000887563">
    <property type="component" value="Unplaced"/>
</dbReference>
<dbReference type="Pfam" id="PF08719">
    <property type="entry name" value="NADAR"/>
    <property type="match status" value="1"/>
</dbReference>
<evidence type="ECO:0000256" key="6">
    <source>
        <dbReference type="ARBA" id="ARBA00022932"/>
    </source>
</evidence>
<dbReference type="InterPro" id="IPR012337">
    <property type="entry name" value="RNaseH-like_sf"/>
</dbReference>
<evidence type="ECO:0000313" key="13">
    <source>
        <dbReference type="WBParaSite" id="Minc3s01612g25101"/>
    </source>
</evidence>
<keyword evidence="5" id="KW-0235">DNA replication</keyword>
<dbReference type="SUPFAM" id="SSF53098">
    <property type="entry name" value="Ribonuclease H-like"/>
    <property type="match status" value="1"/>
</dbReference>
<evidence type="ECO:0000259" key="10">
    <source>
        <dbReference type="Pfam" id="PF03175"/>
    </source>
</evidence>
<evidence type="ECO:0000256" key="1">
    <source>
        <dbReference type="ARBA" id="ARBA00005755"/>
    </source>
</evidence>
<keyword evidence="6" id="KW-0239">DNA-directed DNA polymerase</keyword>
<dbReference type="EC" id="2.7.7.7" evidence="2"/>
<comment type="catalytic activity">
    <reaction evidence="8">
        <text>DNA(n) + a 2'-deoxyribonucleoside 5'-triphosphate = DNA(n+1) + diphosphate</text>
        <dbReference type="Rhea" id="RHEA:22508"/>
        <dbReference type="Rhea" id="RHEA-COMP:17339"/>
        <dbReference type="Rhea" id="RHEA-COMP:17340"/>
        <dbReference type="ChEBI" id="CHEBI:33019"/>
        <dbReference type="ChEBI" id="CHEBI:61560"/>
        <dbReference type="ChEBI" id="CHEBI:173112"/>
        <dbReference type="EC" id="2.7.7.7"/>
    </reaction>
</comment>
<keyword evidence="12" id="KW-1185">Reference proteome</keyword>
<feature type="domain" description="DNA-directed DNA polymerase family B mitochondria/virus" evidence="10">
    <location>
        <begin position="928"/>
        <end position="1104"/>
    </location>
</feature>
<sequence>MNRKNFGKYSIDHFYKEDVSENLKSSRFKIGVFKTVFTVRNVEDAPDGTDKLLEDLIDHFLAQADKAAGAKSEKCSIIIRSAVLEKPIQIPYRGLAQNTPQVVMEQFDAVDQSGKRMGRPSLYSQPIHIEIVMGPSNDEALELIRQGQGGVGRNPRQIQHGIDINNLIQVHNETLNPPANNHCLLLAVQLKLKHVNLEKSNVANVKFQRLVNSQSKNAKIERTLLINEMLQQMLIYKIRYPHYAPQYTVEEHVPLIQKLLDLRFPGKYRISVFGENGNMRPIWKGPERAEHEIGLYLKQGHYYGIRCVNSLFGTPYCIDCEAPYRNKNAHRQSCVAKCPRCCGMGYGFPCKEIEGYIQKCFECANIFRNPECYKRHKDKGICKIFKRCDKCGHIYRVMKDSVNSQQSSSESTDNSVNDSSKTHGHVCYVQFCSLCRSFHKRDEQCYVQPIVPKNKQNYLLIVFDFECELLSPTKNNEAWKQLENDGLTPLRALPDDENYQLHHALLMCSRCMGNNSWKNDETGDCKICGVGLTRMKSWTAAFYKNPLREFLEWLINGLGYDRTLRTYAISHYGGRYDMHLLLGELIKHFGIEPKITRTGNKLYEVLIKKQRRRCPFISFRDSFNWMMLKLEQLPKALALEIDEGGKSFFPHGWNFNKNMNICLDGLPERQYYYPDSMGKERRKLFEEWYCTNKNESFCLREKIIEYCEQDVRILAHALVKLQILFFELATEPSKCDDVLVNSMTLASACIRHFCINYLKENQIGIIPDNGYHRETNQSAIALKFLRWLSHKTGLQVQHQESPEGEKRVRVSDGSILRLDGYIKNIGGVDQAIEFLGCAWHGHECLYRPHEVCLNGKTALYNKDKLYERVRLLNEEGIWTTAVWECEVREELAGDPEMSLFFDTLPDIGPLYPRDAFHGGRTGPLALKCDLEESSENEYEISCFDVVSLYPAVNFYAFYPIGHPKVLELNKDVNWTKPEDLYPYRGLFKLFIIPPDNLYLPVIPERIHGKLIFHLCHRCAVEISPGIAKKEIQGYNREKSYEWCPHSDEQRGFVSTTCSVELELALKKGYRVTKVYSIYHWEKWSDTLLRPYVQDMMRLKIEASGWPNSLVDLYGSELEERKREFINRNQSVYGINLESSRISRNEGMRYLAKTCNNSMWGRWALRCNLTQFNGGCAPETLNCEIRKNYNENLKFIQSLTTMTKEDVAKLKIGQQEFTEKDILPGKKCLVTNHLKHHYFEVYPSNFTNMGSDRTFALRGYLSITIRSHRCGFDNRFKTTFTLLGRTFNSTEQYFIWQKARYFGDLEIAAQVLMLNNPLAIGRIGTRIMYTGLWAKFTQNTQLFNQLRATGNGLITHASDSNLYWSNGLSPKSPVLNDPSIWEGENKLGELLMELRTEINTSIF</sequence>
<evidence type="ECO:0000259" key="11">
    <source>
        <dbReference type="Pfam" id="PF08719"/>
    </source>
</evidence>
<dbReference type="InterPro" id="IPR043502">
    <property type="entry name" value="DNA/RNA_pol_sf"/>
</dbReference>
<dbReference type="GO" id="GO:0003887">
    <property type="term" value="F:DNA-directed DNA polymerase activity"/>
    <property type="evidence" value="ECO:0007669"/>
    <property type="project" value="UniProtKB-KW"/>
</dbReference>
<evidence type="ECO:0000256" key="3">
    <source>
        <dbReference type="ARBA" id="ARBA00022679"/>
    </source>
</evidence>
<comment type="similarity">
    <text evidence="1">Belongs to the DNA polymerase type-B family.</text>
</comment>
<evidence type="ECO:0000256" key="9">
    <source>
        <dbReference type="SAM" id="MobiDB-lite"/>
    </source>
</evidence>
<dbReference type="CDD" id="cd15457">
    <property type="entry name" value="NADAR"/>
    <property type="match status" value="1"/>
</dbReference>
<organism evidence="12 13">
    <name type="scientific">Meloidogyne incognita</name>
    <name type="common">Southern root-knot nematode worm</name>
    <name type="synonym">Oxyuris incognita</name>
    <dbReference type="NCBI Taxonomy" id="6306"/>
    <lineage>
        <taxon>Eukaryota</taxon>
        <taxon>Metazoa</taxon>
        <taxon>Ecdysozoa</taxon>
        <taxon>Nematoda</taxon>
        <taxon>Chromadorea</taxon>
        <taxon>Rhabditida</taxon>
        <taxon>Tylenchina</taxon>
        <taxon>Tylenchomorpha</taxon>
        <taxon>Tylenchoidea</taxon>
        <taxon>Meloidogynidae</taxon>
        <taxon>Meloidogyninae</taxon>
        <taxon>Meloidogyne</taxon>
        <taxon>Meloidogyne incognita group</taxon>
    </lineage>
</organism>
<keyword evidence="4" id="KW-0548">Nucleotidyltransferase</keyword>
<reference evidence="13" key="1">
    <citation type="submission" date="2022-11" db="UniProtKB">
        <authorList>
            <consortium name="WormBaseParasite"/>
        </authorList>
    </citation>
    <scope>IDENTIFICATION</scope>
</reference>
<feature type="domain" description="DNA-directed DNA polymerase family B mitochondria/virus" evidence="10">
    <location>
        <begin position="571"/>
        <end position="770"/>
    </location>
</feature>
<evidence type="ECO:0000313" key="12">
    <source>
        <dbReference type="Proteomes" id="UP000887563"/>
    </source>
</evidence>
<evidence type="ECO:0000256" key="4">
    <source>
        <dbReference type="ARBA" id="ARBA00022695"/>
    </source>
</evidence>
<dbReference type="SUPFAM" id="SSF143990">
    <property type="entry name" value="YbiA-like"/>
    <property type="match status" value="1"/>
</dbReference>
<keyword evidence="7" id="KW-0238">DNA-binding</keyword>
<feature type="domain" description="NADAR" evidence="11">
    <location>
        <begin position="1278"/>
        <end position="1397"/>
    </location>
</feature>
<dbReference type="Gene3D" id="3.30.420.10">
    <property type="entry name" value="Ribonuclease H-like superfamily/Ribonuclease H"/>
    <property type="match status" value="1"/>
</dbReference>
<dbReference type="InterPro" id="IPR037238">
    <property type="entry name" value="YbiA-like_sf"/>
</dbReference>
<dbReference type="GO" id="GO:0000166">
    <property type="term" value="F:nucleotide binding"/>
    <property type="evidence" value="ECO:0007669"/>
    <property type="project" value="InterPro"/>
</dbReference>
<evidence type="ECO:0000256" key="2">
    <source>
        <dbReference type="ARBA" id="ARBA00012417"/>
    </source>
</evidence>
<dbReference type="GO" id="GO:0042575">
    <property type="term" value="C:DNA polymerase complex"/>
    <property type="evidence" value="ECO:0007669"/>
    <property type="project" value="UniProtKB-ARBA"/>
</dbReference>
<dbReference type="SUPFAM" id="SSF56672">
    <property type="entry name" value="DNA/RNA polymerases"/>
    <property type="match status" value="1"/>
</dbReference>
<feature type="region of interest" description="Disordered" evidence="9">
    <location>
        <begin position="402"/>
        <end position="421"/>
    </location>
</feature>
<dbReference type="Gene3D" id="1.10.357.40">
    <property type="entry name" value="YbiA-like"/>
    <property type="match status" value="1"/>
</dbReference>
<proteinExistence type="inferred from homology"/>